<dbReference type="Gene3D" id="3.40.640.10">
    <property type="entry name" value="Type I PLP-dependent aspartate aminotransferase-like (Major domain)"/>
    <property type="match status" value="1"/>
</dbReference>
<keyword evidence="2" id="KW-0663">Pyridoxal phosphate</keyword>
<organism evidence="7 8">
    <name type="scientific">Vibrio olivae</name>
    <dbReference type="NCBI Taxonomy" id="1243002"/>
    <lineage>
        <taxon>Bacteria</taxon>
        <taxon>Pseudomonadati</taxon>
        <taxon>Pseudomonadota</taxon>
        <taxon>Gammaproteobacteria</taxon>
        <taxon>Vibrionales</taxon>
        <taxon>Vibrionaceae</taxon>
        <taxon>Vibrio</taxon>
    </lineage>
</organism>
<dbReference type="PRINTS" id="PR00035">
    <property type="entry name" value="HTHGNTR"/>
</dbReference>
<dbReference type="PROSITE" id="PS50949">
    <property type="entry name" value="HTH_GNTR"/>
    <property type="match status" value="1"/>
</dbReference>
<dbReference type="Proteomes" id="UP001589645">
    <property type="component" value="Unassembled WGS sequence"/>
</dbReference>
<dbReference type="GO" id="GO:0008483">
    <property type="term" value="F:transaminase activity"/>
    <property type="evidence" value="ECO:0007669"/>
    <property type="project" value="UniProtKB-KW"/>
</dbReference>
<evidence type="ECO:0000256" key="3">
    <source>
        <dbReference type="ARBA" id="ARBA00023015"/>
    </source>
</evidence>
<keyword evidence="8" id="KW-1185">Reference proteome</keyword>
<keyword evidence="4" id="KW-0238">DNA-binding</keyword>
<dbReference type="InterPro" id="IPR036388">
    <property type="entry name" value="WH-like_DNA-bd_sf"/>
</dbReference>
<dbReference type="InterPro" id="IPR015421">
    <property type="entry name" value="PyrdxlP-dep_Trfase_major"/>
</dbReference>
<keyword evidence="3" id="KW-0805">Transcription regulation</keyword>
<accession>A0ABV5HQX7</accession>
<evidence type="ECO:0000256" key="5">
    <source>
        <dbReference type="ARBA" id="ARBA00023163"/>
    </source>
</evidence>
<dbReference type="PANTHER" id="PTHR46577">
    <property type="entry name" value="HTH-TYPE TRANSCRIPTIONAL REGULATORY PROTEIN GABR"/>
    <property type="match status" value="1"/>
</dbReference>
<comment type="similarity">
    <text evidence="1">In the C-terminal section; belongs to the class-I pyridoxal-phosphate-dependent aminotransferase family.</text>
</comment>
<dbReference type="InterPro" id="IPR004839">
    <property type="entry name" value="Aminotransferase_I/II_large"/>
</dbReference>
<comment type="caution">
    <text evidence="7">The sequence shown here is derived from an EMBL/GenBank/DDBJ whole genome shotgun (WGS) entry which is preliminary data.</text>
</comment>
<evidence type="ECO:0000313" key="8">
    <source>
        <dbReference type="Proteomes" id="UP001589645"/>
    </source>
</evidence>
<dbReference type="Pfam" id="PF00392">
    <property type="entry name" value="GntR"/>
    <property type="match status" value="1"/>
</dbReference>
<evidence type="ECO:0000256" key="2">
    <source>
        <dbReference type="ARBA" id="ARBA00022898"/>
    </source>
</evidence>
<feature type="domain" description="HTH gntR-type" evidence="6">
    <location>
        <begin position="11"/>
        <end position="78"/>
    </location>
</feature>
<dbReference type="Pfam" id="PF00155">
    <property type="entry name" value="Aminotran_1_2"/>
    <property type="match status" value="1"/>
</dbReference>
<keyword evidence="5" id="KW-0804">Transcription</keyword>
<dbReference type="SUPFAM" id="SSF53383">
    <property type="entry name" value="PLP-dependent transferases"/>
    <property type="match status" value="1"/>
</dbReference>
<dbReference type="PANTHER" id="PTHR46577:SF2">
    <property type="entry name" value="TRANSCRIPTIONAL REGULATORY PROTEIN"/>
    <property type="match status" value="1"/>
</dbReference>
<dbReference type="InterPro" id="IPR015424">
    <property type="entry name" value="PyrdxlP-dep_Trfase"/>
</dbReference>
<dbReference type="SUPFAM" id="SSF46785">
    <property type="entry name" value="Winged helix' DNA-binding domain"/>
    <property type="match status" value="1"/>
</dbReference>
<dbReference type="CDD" id="cd07377">
    <property type="entry name" value="WHTH_GntR"/>
    <property type="match status" value="1"/>
</dbReference>
<protein>
    <submittedName>
        <fullName evidence="7">PLP-dependent aminotransferase family protein</fullName>
    </submittedName>
</protein>
<evidence type="ECO:0000256" key="1">
    <source>
        <dbReference type="ARBA" id="ARBA00005384"/>
    </source>
</evidence>
<dbReference type="RefSeq" id="WP_390194979.1">
    <property type="nucleotide sequence ID" value="NZ_JBHMEP010000006.1"/>
</dbReference>
<dbReference type="Gene3D" id="1.10.10.10">
    <property type="entry name" value="Winged helix-like DNA-binding domain superfamily/Winged helix DNA-binding domain"/>
    <property type="match status" value="1"/>
</dbReference>
<evidence type="ECO:0000259" key="6">
    <source>
        <dbReference type="PROSITE" id="PS50949"/>
    </source>
</evidence>
<proteinExistence type="inferred from homology"/>
<keyword evidence="7" id="KW-0808">Transferase</keyword>
<dbReference type="CDD" id="cd00609">
    <property type="entry name" value="AAT_like"/>
    <property type="match status" value="1"/>
</dbReference>
<gene>
    <name evidence="7" type="ORF">ACFFUV_16945</name>
</gene>
<dbReference type="InterPro" id="IPR036390">
    <property type="entry name" value="WH_DNA-bd_sf"/>
</dbReference>
<sequence>MRNEQLIDLSSSSEQQVKQHVLNNIRQGVYADKALPSYRQMASMMRVSRQTVMSVYQSLVDEGVIYCQQKKGYFAKQSGDSTPLPSQYATQRAPSPAVQQQFWQQRFNTQHREHEKAYKPLNWRNYPYPFIGHRPAPSMFPFTQWRECERLAQKSGIARDWNSESIDTDDTQLIKQLQTQVLAKRGIHASNDEILLTIGNQNSLYLLANLLLSPNTTIGMEEPGYISARTIFAQHFAKLEPLALDTQGIALSPTLSQCDYIYTMPDNQIPTNITMTAKRKEALLEAAEQRDFVLIEDDHQSELNHLGHSANLKSLDKHGRVIYLGSLSKTLAPAMQMGYIVASKHVICELKKIRRMMYRHPSATSQRTCALFLSMGYYDNYLKKLRNSDKQKWSEMRRAIEQYLPYTVDYETIGGRSFWLRLPDHLDCSTLTSQAEKLGILVEPGDAYFSSQNPQSSRYIRLSYSAIDLEDIASGIQKLAKLIQSL</sequence>
<evidence type="ECO:0000313" key="7">
    <source>
        <dbReference type="EMBL" id="MFB9136657.1"/>
    </source>
</evidence>
<reference evidence="7 8" key="1">
    <citation type="submission" date="2024-09" db="EMBL/GenBank/DDBJ databases">
        <authorList>
            <person name="Sun Q."/>
            <person name="Mori K."/>
        </authorList>
    </citation>
    <scope>NUCLEOTIDE SEQUENCE [LARGE SCALE GENOMIC DNA]</scope>
    <source>
        <strain evidence="7 8">CECT 8064</strain>
    </source>
</reference>
<name>A0ABV5HQX7_9VIBR</name>
<dbReference type="InterPro" id="IPR051446">
    <property type="entry name" value="HTH_trans_reg/aminotransferase"/>
</dbReference>
<dbReference type="SMART" id="SM00345">
    <property type="entry name" value="HTH_GNTR"/>
    <property type="match status" value="1"/>
</dbReference>
<dbReference type="InterPro" id="IPR000524">
    <property type="entry name" value="Tscrpt_reg_HTH_GntR"/>
</dbReference>
<keyword evidence="7" id="KW-0032">Aminotransferase</keyword>
<evidence type="ECO:0000256" key="4">
    <source>
        <dbReference type="ARBA" id="ARBA00023125"/>
    </source>
</evidence>
<dbReference type="EMBL" id="JBHMEP010000006">
    <property type="protein sequence ID" value="MFB9136657.1"/>
    <property type="molecule type" value="Genomic_DNA"/>
</dbReference>